<keyword evidence="2" id="KW-0342">GTP-binding</keyword>
<protein>
    <recommendedName>
        <fullName evidence="4">Cell division protein FtsZ C-terminal domain-containing protein</fullName>
    </recommendedName>
</protein>
<organism evidence="5 6">
    <name type="scientific">Sphagnum jensenii</name>
    <dbReference type="NCBI Taxonomy" id="128206"/>
    <lineage>
        <taxon>Eukaryota</taxon>
        <taxon>Viridiplantae</taxon>
        <taxon>Streptophyta</taxon>
        <taxon>Embryophyta</taxon>
        <taxon>Bryophyta</taxon>
        <taxon>Sphagnophytina</taxon>
        <taxon>Sphagnopsida</taxon>
        <taxon>Sphagnales</taxon>
        <taxon>Sphagnaceae</taxon>
        <taxon>Sphagnum</taxon>
    </lineage>
</organism>
<evidence type="ECO:0000256" key="1">
    <source>
        <dbReference type="ARBA" id="ARBA00022741"/>
    </source>
</evidence>
<feature type="region of interest" description="Disordered" evidence="3">
    <location>
        <begin position="121"/>
        <end position="144"/>
    </location>
</feature>
<evidence type="ECO:0000256" key="2">
    <source>
        <dbReference type="ARBA" id="ARBA00023134"/>
    </source>
</evidence>
<dbReference type="SUPFAM" id="SSF55307">
    <property type="entry name" value="Tubulin C-terminal domain-like"/>
    <property type="match status" value="1"/>
</dbReference>
<dbReference type="InterPro" id="IPR008280">
    <property type="entry name" value="Tub_FtsZ_C"/>
</dbReference>
<sequence>MEAAHEDAEIIFGTVIDESLKDSVKVTVIATGLGGMNAELLAPPKTVQVQVPASAAQAEAPAQMMTPPPFTAPVQAEALTEEAGQPQVVPPQPNAAMLAAAAAAAGFDESSVLDAQAEFESGNPGIPASGPIVTGPASSDSNDAAELARARAIAQRLGITNLTDDEYDVPTYMRRQQDRDV</sequence>
<dbReference type="Proteomes" id="UP001497444">
    <property type="component" value="Unassembled WGS sequence"/>
</dbReference>
<dbReference type="EMBL" id="CAXAQS010000776">
    <property type="protein sequence ID" value="CAK9253106.1"/>
    <property type="molecule type" value="Genomic_DNA"/>
</dbReference>
<comment type="caution">
    <text evidence="5">The sequence shown here is derived from an EMBL/GenBank/DDBJ whole genome shotgun (WGS) entry which is preliminary data.</text>
</comment>
<accession>A0ABP0VGV6</accession>
<reference evidence="5" key="1">
    <citation type="submission" date="2024-02" db="EMBL/GenBank/DDBJ databases">
        <authorList>
            <consortium name="ELIXIR-Norway"/>
            <consortium name="Elixir Norway"/>
        </authorList>
    </citation>
    <scope>NUCLEOTIDE SEQUENCE</scope>
</reference>
<evidence type="ECO:0000313" key="6">
    <source>
        <dbReference type="Proteomes" id="UP001497444"/>
    </source>
</evidence>
<dbReference type="InterPro" id="IPR024757">
    <property type="entry name" value="FtsZ_C"/>
</dbReference>
<evidence type="ECO:0000313" key="5">
    <source>
        <dbReference type="EMBL" id="CAK9253106.1"/>
    </source>
</evidence>
<name>A0ABP0VGV6_9BRYO</name>
<dbReference type="InterPro" id="IPR037103">
    <property type="entry name" value="Tubulin/FtsZ-like_C"/>
</dbReference>
<gene>
    <name evidence="5" type="ORF">CSSPJE1EN1_LOCUS28484</name>
</gene>
<dbReference type="Gene3D" id="3.30.1330.20">
    <property type="entry name" value="Tubulin/FtsZ, C-terminal domain"/>
    <property type="match status" value="1"/>
</dbReference>
<feature type="domain" description="Cell division protein FtsZ C-terminal" evidence="4">
    <location>
        <begin position="2"/>
        <end position="33"/>
    </location>
</feature>
<evidence type="ECO:0000256" key="3">
    <source>
        <dbReference type="SAM" id="MobiDB-lite"/>
    </source>
</evidence>
<keyword evidence="6" id="KW-1185">Reference proteome</keyword>
<proteinExistence type="predicted"/>
<keyword evidence="1" id="KW-0547">Nucleotide-binding</keyword>
<dbReference type="Pfam" id="PF12327">
    <property type="entry name" value="FtsZ_C"/>
    <property type="match status" value="1"/>
</dbReference>
<evidence type="ECO:0000259" key="4">
    <source>
        <dbReference type="Pfam" id="PF12327"/>
    </source>
</evidence>